<dbReference type="OrthoDB" id="675927at2759"/>
<keyword evidence="3" id="KW-1185">Reference proteome</keyword>
<proteinExistence type="predicted"/>
<dbReference type="AlphaFoldDB" id="A0A371GPG3"/>
<dbReference type="Proteomes" id="UP000257109">
    <property type="component" value="Unassembled WGS sequence"/>
</dbReference>
<dbReference type="EMBL" id="QJKJ01004875">
    <property type="protein sequence ID" value="RDX92396.1"/>
    <property type="molecule type" value="Genomic_DNA"/>
</dbReference>
<evidence type="ECO:0000313" key="3">
    <source>
        <dbReference type="Proteomes" id="UP000257109"/>
    </source>
</evidence>
<evidence type="ECO:0000313" key="2">
    <source>
        <dbReference type="EMBL" id="RDX92396.1"/>
    </source>
</evidence>
<name>A0A371GPG3_MUCPR</name>
<reference evidence="2" key="1">
    <citation type="submission" date="2018-05" db="EMBL/GenBank/DDBJ databases">
        <title>Draft genome of Mucuna pruriens seed.</title>
        <authorList>
            <person name="Nnadi N.E."/>
            <person name="Vos R."/>
            <person name="Hasami M.H."/>
            <person name="Devisetty U.K."/>
            <person name="Aguiy J.C."/>
        </authorList>
    </citation>
    <scope>NUCLEOTIDE SEQUENCE [LARGE SCALE GENOMIC DNA]</scope>
    <source>
        <strain evidence="2">JCA_2017</strain>
    </source>
</reference>
<dbReference type="PANTHER" id="PTHR33223:SF8">
    <property type="entry name" value="OS04G0172440 PROTEIN"/>
    <property type="match status" value="1"/>
</dbReference>
<comment type="caution">
    <text evidence="2">The sequence shown here is derived from an EMBL/GenBank/DDBJ whole genome shotgun (WGS) entry which is preliminary data.</text>
</comment>
<dbReference type="InterPro" id="IPR005162">
    <property type="entry name" value="Retrotrans_gag_dom"/>
</dbReference>
<sequence>MLEERLRIIEGFDSHELDVVDLCLVPDVVLPTDFKIPKFKKYRGSSCPHVHLAMYYRKMASYIHQDKMLVHCFQDSLTGAALSWYVNLEKGRVKMWKDLAEAFLCQYKYNKDMAPTDPTYKTCRKLNLKGLRTTPKDGVN</sequence>
<evidence type="ECO:0000259" key="1">
    <source>
        <dbReference type="Pfam" id="PF03732"/>
    </source>
</evidence>
<feature type="domain" description="Retrotransposon gag" evidence="1">
    <location>
        <begin position="75"/>
        <end position="125"/>
    </location>
</feature>
<protein>
    <recommendedName>
        <fullName evidence="1">Retrotransposon gag domain-containing protein</fullName>
    </recommendedName>
</protein>
<gene>
    <name evidence="2" type="ORF">CR513_25483</name>
</gene>
<dbReference type="PANTHER" id="PTHR33223">
    <property type="entry name" value="CCHC-TYPE DOMAIN-CONTAINING PROTEIN"/>
    <property type="match status" value="1"/>
</dbReference>
<feature type="non-terminal residue" evidence="2">
    <location>
        <position position="1"/>
    </location>
</feature>
<accession>A0A371GPG3</accession>
<dbReference type="Pfam" id="PF03732">
    <property type="entry name" value="Retrotrans_gag"/>
    <property type="match status" value="1"/>
</dbReference>
<organism evidence="2 3">
    <name type="scientific">Mucuna pruriens</name>
    <name type="common">Velvet bean</name>
    <name type="synonym">Dolichos pruriens</name>
    <dbReference type="NCBI Taxonomy" id="157652"/>
    <lineage>
        <taxon>Eukaryota</taxon>
        <taxon>Viridiplantae</taxon>
        <taxon>Streptophyta</taxon>
        <taxon>Embryophyta</taxon>
        <taxon>Tracheophyta</taxon>
        <taxon>Spermatophyta</taxon>
        <taxon>Magnoliopsida</taxon>
        <taxon>eudicotyledons</taxon>
        <taxon>Gunneridae</taxon>
        <taxon>Pentapetalae</taxon>
        <taxon>rosids</taxon>
        <taxon>fabids</taxon>
        <taxon>Fabales</taxon>
        <taxon>Fabaceae</taxon>
        <taxon>Papilionoideae</taxon>
        <taxon>50 kb inversion clade</taxon>
        <taxon>NPAAA clade</taxon>
        <taxon>indigoferoid/millettioid clade</taxon>
        <taxon>Phaseoleae</taxon>
        <taxon>Mucuna</taxon>
    </lineage>
</organism>